<feature type="transmembrane region" description="Helical" evidence="1">
    <location>
        <begin position="92"/>
        <end position="116"/>
    </location>
</feature>
<gene>
    <name evidence="2" type="ORF">GCM10017772_00170</name>
</gene>
<reference evidence="2" key="1">
    <citation type="journal article" date="2014" name="Int. J. Syst. Evol. Microbiol.">
        <title>Complete genome sequence of Corynebacterium casei LMG S-19264T (=DSM 44701T), isolated from a smear-ripened cheese.</title>
        <authorList>
            <consortium name="US DOE Joint Genome Institute (JGI-PGF)"/>
            <person name="Walter F."/>
            <person name="Albersmeier A."/>
            <person name="Kalinowski J."/>
            <person name="Ruckert C."/>
        </authorList>
    </citation>
    <scope>NUCLEOTIDE SEQUENCE</scope>
    <source>
        <strain evidence="2">CGMCC 4.7398</strain>
    </source>
</reference>
<evidence type="ECO:0000313" key="3">
    <source>
        <dbReference type="Proteomes" id="UP000627369"/>
    </source>
</evidence>
<evidence type="ECO:0000256" key="1">
    <source>
        <dbReference type="SAM" id="Phobius"/>
    </source>
</evidence>
<feature type="transmembrane region" description="Helical" evidence="1">
    <location>
        <begin position="59"/>
        <end position="80"/>
    </location>
</feature>
<feature type="transmembrane region" description="Helical" evidence="1">
    <location>
        <begin position="19"/>
        <end position="39"/>
    </location>
</feature>
<accession>A0A919KM79</accession>
<reference evidence="2" key="2">
    <citation type="submission" date="2020-09" db="EMBL/GenBank/DDBJ databases">
        <authorList>
            <person name="Sun Q."/>
            <person name="Zhou Y."/>
        </authorList>
    </citation>
    <scope>NUCLEOTIDE SEQUENCE</scope>
    <source>
        <strain evidence="2">CGMCC 4.7398</strain>
    </source>
</reference>
<proteinExistence type="predicted"/>
<protein>
    <submittedName>
        <fullName evidence="2">Uncharacterized protein</fullName>
    </submittedName>
</protein>
<keyword evidence="1" id="KW-0812">Transmembrane</keyword>
<name>A0A919KM79_9MICO</name>
<evidence type="ECO:0000313" key="2">
    <source>
        <dbReference type="EMBL" id="GHH64193.1"/>
    </source>
</evidence>
<keyword evidence="1" id="KW-1133">Transmembrane helix</keyword>
<comment type="caution">
    <text evidence="2">The sequence shown here is derived from an EMBL/GenBank/DDBJ whole genome shotgun (WGS) entry which is preliminary data.</text>
</comment>
<dbReference type="AlphaFoldDB" id="A0A919KM79"/>
<dbReference type="Proteomes" id="UP000627369">
    <property type="component" value="Unassembled WGS sequence"/>
</dbReference>
<sequence>MPVAPPVAPPAPARPWNRALILVLLGVTAIAAAATVYVARLDADPATLLLFGSEPGHRLVTLGWLATGLCLLAVCIAGCVEFARGSRGTGLYLVIGVGLVGGVLIPMIGGFVAYIASFHGPWYTVPPGLDDRDYDVVVQNNFRYGHEDFVYQVYYGGPVTFERLGVLTARLDECTGRCIPTVETAADGTQSLILAGDRVELP</sequence>
<keyword evidence="3" id="KW-1185">Reference proteome</keyword>
<organism evidence="2 3">
    <name type="scientific">Promicromonospora soli</name>
    <dbReference type="NCBI Taxonomy" id="2035533"/>
    <lineage>
        <taxon>Bacteria</taxon>
        <taxon>Bacillati</taxon>
        <taxon>Actinomycetota</taxon>
        <taxon>Actinomycetes</taxon>
        <taxon>Micrococcales</taxon>
        <taxon>Promicromonosporaceae</taxon>
        <taxon>Promicromonospora</taxon>
    </lineage>
</organism>
<dbReference type="EMBL" id="BNAS01000001">
    <property type="protein sequence ID" value="GHH64193.1"/>
    <property type="molecule type" value="Genomic_DNA"/>
</dbReference>
<keyword evidence="1" id="KW-0472">Membrane</keyword>